<dbReference type="GO" id="GO:0009190">
    <property type="term" value="P:cyclic nucleotide biosynthetic process"/>
    <property type="evidence" value="ECO:0007669"/>
    <property type="project" value="InterPro"/>
</dbReference>
<gene>
    <name evidence="4" type="ORF">ECRASSUSDP1_LOCUS17540</name>
</gene>
<dbReference type="Proteomes" id="UP001295684">
    <property type="component" value="Unassembled WGS sequence"/>
</dbReference>
<feature type="compositionally biased region" description="Low complexity" evidence="1">
    <location>
        <begin position="2124"/>
        <end position="2141"/>
    </location>
</feature>
<comment type="caution">
    <text evidence="4">The sequence shown here is derived from an EMBL/GenBank/DDBJ whole genome shotgun (WGS) entry which is preliminary data.</text>
</comment>
<dbReference type="GO" id="GO:0035556">
    <property type="term" value="P:intracellular signal transduction"/>
    <property type="evidence" value="ECO:0007669"/>
    <property type="project" value="InterPro"/>
</dbReference>
<feature type="compositionally biased region" description="Polar residues" evidence="1">
    <location>
        <begin position="2040"/>
        <end position="2072"/>
    </location>
</feature>
<dbReference type="Pfam" id="PF00211">
    <property type="entry name" value="Guanylate_cyc"/>
    <property type="match status" value="2"/>
</dbReference>
<feature type="compositionally biased region" description="Basic residues" evidence="1">
    <location>
        <begin position="2081"/>
        <end position="2090"/>
    </location>
</feature>
<dbReference type="EMBL" id="CAMPGE010017712">
    <property type="protein sequence ID" value="CAI2376171.1"/>
    <property type="molecule type" value="Genomic_DNA"/>
</dbReference>
<feature type="compositionally biased region" description="Polar residues" evidence="1">
    <location>
        <begin position="1528"/>
        <end position="1541"/>
    </location>
</feature>
<reference evidence="4" key="1">
    <citation type="submission" date="2023-07" db="EMBL/GenBank/DDBJ databases">
        <authorList>
            <consortium name="AG Swart"/>
            <person name="Singh M."/>
            <person name="Singh A."/>
            <person name="Seah K."/>
            <person name="Emmerich C."/>
        </authorList>
    </citation>
    <scope>NUCLEOTIDE SEQUENCE</scope>
    <source>
        <strain evidence="4">DP1</strain>
    </source>
</reference>
<dbReference type="PANTHER" id="PTHR47455:SF1">
    <property type="entry name" value="GUANYLATE CYCLASE DOMAIN-CONTAINING PROTEIN"/>
    <property type="match status" value="1"/>
</dbReference>
<feature type="region of interest" description="Disordered" evidence="1">
    <location>
        <begin position="2124"/>
        <end position="2179"/>
    </location>
</feature>
<dbReference type="SMART" id="SM00233">
    <property type="entry name" value="PH"/>
    <property type="match status" value="1"/>
</dbReference>
<accession>A0AAD1XNW6</accession>
<evidence type="ECO:0000313" key="5">
    <source>
        <dbReference type="Proteomes" id="UP001295684"/>
    </source>
</evidence>
<feature type="compositionally biased region" description="Basic and acidic residues" evidence="1">
    <location>
        <begin position="1909"/>
        <end position="1956"/>
    </location>
</feature>
<feature type="domain" description="PH" evidence="2">
    <location>
        <begin position="1069"/>
        <end position="1179"/>
    </location>
</feature>
<feature type="region of interest" description="Disordered" evidence="1">
    <location>
        <begin position="2040"/>
        <end position="2100"/>
    </location>
</feature>
<dbReference type="PROSITE" id="PS50125">
    <property type="entry name" value="GUANYLATE_CYCLASE_2"/>
    <property type="match status" value="2"/>
</dbReference>
<feature type="domain" description="Guanylate cyclase" evidence="3">
    <location>
        <begin position="47"/>
        <end position="188"/>
    </location>
</feature>
<feature type="compositionally biased region" description="Polar residues" evidence="1">
    <location>
        <begin position="1800"/>
        <end position="1820"/>
    </location>
</feature>
<evidence type="ECO:0000259" key="3">
    <source>
        <dbReference type="PROSITE" id="PS50125"/>
    </source>
</evidence>
<dbReference type="SUPFAM" id="SSF55073">
    <property type="entry name" value="Nucleotide cyclase"/>
    <property type="match status" value="2"/>
</dbReference>
<feature type="domain" description="Guanylate cyclase" evidence="3">
    <location>
        <begin position="283"/>
        <end position="410"/>
    </location>
</feature>
<dbReference type="PANTHER" id="PTHR47455">
    <property type="entry name" value="ADENYLYL CYCLASE BETA"/>
    <property type="match status" value="1"/>
</dbReference>
<dbReference type="InterPro" id="IPR029787">
    <property type="entry name" value="Nucleotide_cyclase"/>
</dbReference>
<dbReference type="InterPro" id="IPR011993">
    <property type="entry name" value="PH-like_dom_sf"/>
</dbReference>
<dbReference type="Pfam" id="PF00169">
    <property type="entry name" value="PH"/>
    <property type="match status" value="1"/>
</dbReference>
<dbReference type="SUPFAM" id="SSF52540">
    <property type="entry name" value="P-loop containing nucleoside triphosphate hydrolases"/>
    <property type="match status" value="1"/>
</dbReference>
<feature type="region of interest" description="Disordered" evidence="1">
    <location>
        <begin position="1499"/>
        <end position="1541"/>
    </location>
</feature>
<evidence type="ECO:0000256" key="1">
    <source>
        <dbReference type="SAM" id="MobiDB-lite"/>
    </source>
</evidence>
<dbReference type="Gene3D" id="3.30.70.1230">
    <property type="entry name" value="Nucleotide cyclase"/>
    <property type="match status" value="2"/>
</dbReference>
<dbReference type="PROSITE" id="PS50003">
    <property type="entry name" value="PH_DOMAIN"/>
    <property type="match status" value="1"/>
</dbReference>
<dbReference type="CDD" id="cd00821">
    <property type="entry name" value="PH"/>
    <property type="match status" value="1"/>
</dbReference>
<sequence length="2179" mass="249186">MLSAGTKKSSFDMSRSLINYIPSLILGHQLRSKDNEELPSIQPLHTVVLFADISGFTKISEMCAKMGSRGCEELSFCMNRYMESIVKGLGKYGGDIIKFVGDAMIVVWPRDVDNPDDDLVSVSRKAIKCAIDIQAELNGKQIMKNISSLSVKLGIGVGDCSLLHVGGVFKRAEYFCVGEALSQALSSEEDAVGGDIIVSKEVWQLVKEFFDGEEIPRINNVKILKLIGASLPPIAHTNIFINSLKKDELIKAMQYLKNFVPNAIMPYIEVNMEEYCGETRKLTVMFASLGVDLSSAKTKEGMDKIQKIVTTIQKVVYRMEGSLNKLVMDDKGSTLICVWGLPPMAHEDDATRAVLAAQMIRSKLRSPDINCWCCIGISTGVVFSGVVGTSGSRKEFSVLGDVVNVSARIMGWSKKEKGKIFVGFQTMREASPFLDFQYVEHCRFKGKSVSLPIYEPMDPEEYDHGSPENYMDPFKYLKLYSNPFLIDRNNKYQKEYCKIYGRANDIETAISDILEFVNDLEYSVMISIYGESGCGKTLFARSLIDKLRNTPKLKSDWANKEKIIILASTVTSTTEKLFLNIWIPILRAMLDILQSRRNMKKEVILSKMYENNEDIENKIFILEKIFGLELPKEVEQIELEEEPLAFIQREKYQLDIEDPILDFLCDFVMKEVLNEEQLSFHNHDSPNHRLEVPPVIIFLDNVYMMDKPSWELLAQLKKYCKRICFVLLIKVNPNHQPVLSSGSEEIAAEFLGSEENNDVMIDLADLEEDEIKRLLCDFSRQYEIEMKDEIRAMTKLEGDENSLNAQNQSKKTREEMIKVHNVNDYFNDIQKDVLEVIMQKCEGNPLCSMQFLINLMTNGMVTTKDKVLYPSGKDFFDCYKLNDWTPLSVPDLMSSINGHLLDQYLKEGRKLNTKFVQDKVKGIILLKSAAVIGEIFTLKQLEFISPLINEDIETIMEILIDLQSRDFIEIIDDNDAKNWICRFTKKFLRETLYQRLLFRGQKKPLHQLSADYIQNNTNLEIDYEIEQNRLLNHILVAEDKSTEDKLSFKAKQAITVKKLYHIMIDRKRKIVKDGFLTKQGQQTNKKTEPRYLRLTRTDLQWFHNQEEAKHEKTPLGAIPFKAIYSVIPAKTDKLTSDIFIDCTAWKKKNQDKGPRKFVFGAKTESERDDWITSIEYMKTKAIVESFTQTYANITFPIKSPAPKNKKIGGNTTNFEGQTSLGSMLKRQGDVMRQSVVTFKKIPTVRRASKFQTIWEKKRLSSFSIEPMQSSNQEELIKDTASAIKGLFNVNITYFLSQISENAIKGNAFQANILGKKPDCLRDVEFQDLEKAIKPASTVSKGLHSFDSESSTGISPNLKRGKKSLFGNDIRKDLANIELPQMQKNQSERVKIQTKLESLKDADSYKKESRPQKAAEAGIKEIIHEEEEELNITTDIERNKNNLAESSSKGNISHRKGKVATFNPNESEGEIINTSEENYEQNLNSVQKELKQVHNAGEENHIYDDPTNKEDSDEEAHQKFKDNIKKSEINNAPKNTQNTPHRQYEMNFNESKREHVHNASQSSNSKYSVPESENFGEKEFVVTTKNNNIENTKMKAKVRSAKNKAISIAKIQRSITNRKNNPMRYSDAFDHHFNGSVMNASQQQAKNMMNMIDPGKTQKLASISSRFSNFHPTKDMIGVSRNSNSNSPFRTVEEDIEDAPNFGFGQTVPSQANPMNPEVMQNQMTNPLLAQMMMLMQQNTKIMAEQAKFIRSYAEGSKSRSRSRPKRSSNDHQESRSQLGMTSYSELDVDEDGYQPENLHHNSYSNERNIKSESIQQVSYDSRTRKIREIAKDKLLKAPISPEKKIEPKTLGIVLRNTKCQINPRLGLLEGQIVTVEKYIGDLELYQCRSNNHTGLYKRDDIKISKKKGERASSRAEEVKHKSQHKISSERRMDSSERNSKKYYKENEYEDHIERASRGPSYNTKESKNVESIDDILPYNSLRQPTDLPQREVKRALREEEYKLEKRAFNNLQKEMVMNGDTFNDGGKLDYTITSHSASRQFNQNSNSGYSNTFPSQNKDSRESNFPSATFNIREQKVPKTALRKKNKQKRQNFQEASSGYNKDLQLTHAIHSQKVPERVGALYSSPLNESMSSSNSTTKSLKMQERKNRRKNAAQANHYDPQIRGPENYSEIKHARGFN</sequence>
<dbReference type="SUPFAM" id="SSF50729">
    <property type="entry name" value="PH domain-like"/>
    <property type="match status" value="1"/>
</dbReference>
<feature type="compositionally biased region" description="Polar residues" evidence="1">
    <location>
        <begin position="1440"/>
        <end position="1450"/>
    </location>
</feature>
<feature type="compositionally biased region" description="Polar residues" evidence="1">
    <location>
        <begin position="1775"/>
        <end position="1784"/>
    </location>
</feature>
<feature type="compositionally biased region" description="Basic and acidic residues" evidence="1">
    <location>
        <begin position="1499"/>
        <end position="1527"/>
    </location>
</feature>
<evidence type="ECO:0000313" key="4">
    <source>
        <dbReference type="EMBL" id="CAI2376171.1"/>
    </source>
</evidence>
<keyword evidence="5" id="KW-1185">Reference proteome</keyword>
<organism evidence="4 5">
    <name type="scientific">Euplotes crassus</name>
    <dbReference type="NCBI Taxonomy" id="5936"/>
    <lineage>
        <taxon>Eukaryota</taxon>
        <taxon>Sar</taxon>
        <taxon>Alveolata</taxon>
        <taxon>Ciliophora</taxon>
        <taxon>Intramacronucleata</taxon>
        <taxon>Spirotrichea</taxon>
        <taxon>Hypotrichia</taxon>
        <taxon>Euplotida</taxon>
        <taxon>Euplotidae</taxon>
        <taxon>Moneuplotes</taxon>
    </lineage>
</organism>
<dbReference type="Gene3D" id="3.40.50.300">
    <property type="entry name" value="P-loop containing nucleotide triphosphate hydrolases"/>
    <property type="match status" value="1"/>
</dbReference>
<dbReference type="InterPro" id="IPR027417">
    <property type="entry name" value="P-loop_NTPase"/>
</dbReference>
<name>A0AAD1XNW6_EUPCR</name>
<dbReference type="InterPro" id="IPR001054">
    <property type="entry name" value="A/G_cyclase"/>
</dbReference>
<dbReference type="Gene3D" id="2.30.29.30">
    <property type="entry name" value="Pleckstrin-homology domain (PH domain)/Phosphotyrosine-binding domain (PTB)"/>
    <property type="match status" value="1"/>
</dbReference>
<protein>
    <recommendedName>
        <fullName evidence="6">PH domain-containing protein</fullName>
    </recommendedName>
</protein>
<feature type="compositionally biased region" description="Basic and acidic residues" evidence="1">
    <location>
        <begin position="2170"/>
        <end position="2179"/>
    </location>
</feature>
<dbReference type="CDD" id="cd07302">
    <property type="entry name" value="CHD"/>
    <property type="match status" value="2"/>
</dbReference>
<dbReference type="InterPro" id="IPR001849">
    <property type="entry name" value="PH_domain"/>
</dbReference>
<evidence type="ECO:0000259" key="2">
    <source>
        <dbReference type="PROSITE" id="PS50003"/>
    </source>
</evidence>
<feature type="region of interest" description="Disordered" evidence="1">
    <location>
        <begin position="1904"/>
        <end position="1968"/>
    </location>
</feature>
<dbReference type="SMART" id="SM00044">
    <property type="entry name" value="CYCc"/>
    <property type="match status" value="1"/>
</dbReference>
<evidence type="ECO:0008006" key="6">
    <source>
        <dbReference type="Google" id="ProtNLM"/>
    </source>
</evidence>
<feature type="region of interest" description="Disordered" evidence="1">
    <location>
        <begin position="1752"/>
        <end position="1821"/>
    </location>
</feature>
<feature type="region of interest" description="Disordered" evidence="1">
    <location>
        <begin position="1440"/>
        <end position="1465"/>
    </location>
</feature>
<proteinExistence type="predicted"/>